<organism evidence="1 2">
    <name type="scientific">Alteromonas confluentis</name>
    <dbReference type="NCBI Taxonomy" id="1656094"/>
    <lineage>
        <taxon>Bacteria</taxon>
        <taxon>Pseudomonadati</taxon>
        <taxon>Pseudomonadota</taxon>
        <taxon>Gammaproteobacteria</taxon>
        <taxon>Alteromonadales</taxon>
        <taxon>Alteromonadaceae</taxon>
        <taxon>Alteromonas/Salinimonas group</taxon>
        <taxon>Alteromonas</taxon>
    </lineage>
</organism>
<comment type="caution">
    <text evidence="1">The sequence shown here is derived from an EMBL/GenBank/DDBJ whole genome shotgun (WGS) entry which is preliminary data.</text>
</comment>
<keyword evidence="2" id="KW-1185">Reference proteome</keyword>
<dbReference type="InterPro" id="IPR059206">
    <property type="entry name" value="Sll1717-like"/>
</dbReference>
<name>A0A1E7ZAF2_9ALTE</name>
<dbReference type="NCBIfam" id="NF047389">
    <property type="entry name" value="ATPase_Sll1717"/>
    <property type="match status" value="1"/>
</dbReference>
<reference evidence="1 2" key="1">
    <citation type="submission" date="2016-08" db="EMBL/GenBank/DDBJ databases">
        <authorList>
            <person name="Seilhamer J.J."/>
        </authorList>
    </citation>
    <scope>NUCLEOTIDE SEQUENCE [LARGE SCALE GENOMIC DNA]</scope>
    <source>
        <strain evidence="1 2">KCTC 42603</strain>
    </source>
</reference>
<dbReference type="Proteomes" id="UP000175691">
    <property type="component" value="Unassembled WGS sequence"/>
</dbReference>
<dbReference type="EMBL" id="MDHN01000028">
    <property type="protein sequence ID" value="OFC70508.1"/>
    <property type="molecule type" value="Genomic_DNA"/>
</dbReference>
<proteinExistence type="predicted"/>
<dbReference type="AlphaFoldDB" id="A0A1E7ZAF2"/>
<dbReference type="OrthoDB" id="100386at2"/>
<sequence length="336" mass="39126">MRYISIKKEEEGNVKTSFVLFKSEIDEEYKKEFTQAARTTIAEDSGENVSHDDYEFIWRWFIYRKLVETMENDSTEIFQRNLIYNNFKALINSPMDSSGNVKGSISLIPRIKKGNIIISKNPKFKLELEWDHEEKATISFNQLVRKADSEFSKLSAGEGSLDIFFDELELNHNTKKQYTRDARLIRDIIVTISKINATCKKKGFKILLYSAVRSEVQSAVDSLGKEINKVLGDFGTEIMWNRPGIDTSQQPLLNVVTKRLRTSLGKECESDSDTKIWELFFPEKIQNSETKSYILHHSWYRPRDIIRLLKIGQDQHPYESSFKHSVFDSIRKNIPN</sequence>
<protein>
    <submittedName>
        <fullName evidence="1">Uncharacterized protein</fullName>
    </submittedName>
</protein>
<accession>A0A1E7ZAF2</accession>
<evidence type="ECO:0000313" key="1">
    <source>
        <dbReference type="EMBL" id="OFC70508.1"/>
    </source>
</evidence>
<evidence type="ECO:0000313" key="2">
    <source>
        <dbReference type="Proteomes" id="UP000175691"/>
    </source>
</evidence>
<gene>
    <name evidence="1" type="ORF">BFC18_12145</name>
</gene>